<sequence length="74" mass="8396">MWSCPRLASVIRRGRFQEPEADHCHHVIWIIIIFSTKEARHAKADGVSGSLDCILIDPAFQVANALKWVHHTAH</sequence>
<gene>
    <name evidence="1" type="ORF">AC579_7640</name>
</gene>
<organism evidence="1 2">
    <name type="scientific">Pseudocercospora musae</name>
    <dbReference type="NCBI Taxonomy" id="113226"/>
    <lineage>
        <taxon>Eukaryota</taxon>
        <taxon>Fungi</taxon>
        <taxon>Dikarya</taxon>
        <taxon>Ascomycota</taxon>
        <taxon>Pezizomycotina</taxon>
        <taxon>Dothideomycetes</taxon>
        <taxon>Dothideomycetidae</taxon>
        <taxon>Mycosphaerellales</taxon>
        <taxon>Mycosphaerellaceae</taxon>
        <taxon>Pseudocercospora</taxon>
    </lineage>
</organism>
<proteinExistence type="predicted"/>
<accession>A0A139IC91</accession>
<comment type="caution">
    <text evidence="1">The sequence shown here is derived from an EMBL/GenBank/DDBJ whole genome shotgun (WGS) entry which is preliminary data.</text>
</comment>
<name>A0A139IC91_9PEZI</name>
<evidence type="ECO:0000313" key="2">
    <source>
        <dbReference type="Proteomes" id="UP000073492"/>
    </source>
</evidence>
<evidence type="ECO:0000313" key="1">
    <source>
        <dbReference type="EMBL" id="KXT12330.1"/>
    </source>
</evidence>
<reference evidence="1 2" key="1">
    <citation type="submission" date="2015-07" db="EMBL/GenBank/DDBJ databases">
        <title>Comparative genomics of the Sigatoka disease complex on banana suggests a link between parallel evolutionary changes in Pseudocercospora fijiensis and Pseudocercospora eumusae and increased virulence on the banana host.</title>
        <authorList>
            <person name="Chang T.-C."/>
            <person name="Salvucci A."/>
            <person name="Crous P.W."/>
            <person name="Stergiopoulos I."/>
        </authorList>
    </citation>
    <scope>NUCLEOTIDE SEQUENCE [LARGE SCALE GENOMIC DNA]</scope>
    <source>
        <strain evidence="1 2">CBS 116634</strain>
    </source>
</reference>
<dbReference type="Proteomes" id="UP000073492">
    <property type="component" value="Unassembled WGS sequence"/>
</dbReference>
<keyword evidence="2" id="KW-1185">Reference proteome</keyword>
<dbReference type="EMBL" id="LFZO01000155">
    <property type="protein sequence ID" value="KXT12330.1"/>
    <property type="molecule type" value="Genomic_DNA"/>
</dbReference>
<dbReference type="AlphaFoldDB" id="A0A139IC91"/>
<protein>
    <submittedName>
        <fullName evidence="1">Uncharacterized protein</fullName>
    </submittedName>
</protein>